<accession>A0ABN2UJ82</accession>
<organism evidence="2 3">
    <name type="scientific">Terrabacter terrae</name>
    <dbReference type="NCBI Taxonomy" id="318434"/>
    <lineage>
        <taxon>Bacteria</taxon>
        <taxon>Bacillati</taxon>
        <taxon>Actinomycetota</taxon>
        <taxon>Actinomycetes</taxon>
        <taxon>Micrococcales</taxon>
        <taxon>Intrasporangiaceae</taxon>
        <taxon>Terrabacter</taxon>
    </lineage>
</organism>
<evidence type="ECO:0000313" key="2">
    <source>
        <dbReference type="EMBL" id="GAA2038153.1"/>
    </source>
</evidence>
<gene>
    <name evidence="2" type="ORF">GCM10009740_32840</name>
</gene>
<feature type="region of interest" description="Disordered" evidence="1">
    <location>
        <begin position="40"/>
        <end position="103"/>
    </location>
</feature>
<sequence length="103" mass="10973">MVRAGQDPEGLVVSDVDSEFLALVCADQELLDAEFEEIVAGLGPPPVTPSAAGNPHGDRAAGEAPPRGSGRRESPTPGVRPQATGRERSPPRRRRPPWRHAVH</sequence>
<reference evidence="2 3" key="1">
    <citation type="journal article" date="2019" name="Int. J. Syst. Evol. Microbiol.">
        <title>The Global Catalogue of Microorganisms (GCM) 10K type strain sequencing project: providing services to taxonomists for standard genome sequencing and annotation.</title>
        <authorList>
            <consortium name="The Broad Institute Genomics Platform"/>
            <consortium name="The Broad Institute Genome Sequencing Center for Infectious Disease"/>
            <person name="Wu L."/>
            <person name="Ma J."/>
        </authorList>
    </citation>
    <scope>NUCLEOTIDE SEQUENCE [LARGE SCALE GENOMIC DNA]</scope>
    <source>
        <strain evidence="2 3">JCM 14283</strain>
    </source>
</reference>
<dbReference type="EMBL" id="BAAANB010000021">
    <property type="protein sequence ID" value="GAA2038153.1"/>
    <property type="molecule type" value="Genomic_DNA"/>
</dbReference>
<feature type="compositionally biased region" description="Basic residues" evidence="1">
    <location>
        <begin position="91"/>
        <end position="103"/>
    </location>
</feature>
<protein>
    <submittedName>
        <fullName evidence="2">Uncharacterized protein</fullName>
    </submittedName>
</protein>
<dbReference type="Proteomes" id="UP001501285">
    <property type="component" value="Unassembled WGS sequence"/>
</dbReference>
<name>A0ABN2UJ82_9MICO</name>
<comment type="caution">
    <text evidence="2">The sequence shown here is derived from an EMBL/GenBank/DDBJ whole genome shotgun (WGS) entry which is preliminary data.</text>
</comment>
<dbReference type="RefSeq" id="WP_343993287.1">
    <property type="nucleotide sequence ID" value="NZ_BAAANB010000021.1"/>
</dbReference>
<evidence type="ECO:0000313" key="3">
    <source>
        <dbReference type="Proteomes" id="UP001501285"/>
    </source>
</evidence>
<evidence type="ECO:0000256" key="1">
    <source>
        <dbReference type="SAM" id="MobiDB-lite"/>
    </source>
</evidence>
<proteinExistence type="predicted"/>
<keyword evidence="3" id="KW-1185">Reference proteome</keyword>